<keyword evidence="1" id="KW-0175">Coiled coil</keyword>
<evidence type="ECO:0000313" key="3">
    <source>
        <dbReference type="EMBL" id="KAK5881074.1"/>
    </source>
</evidence>
<protein>
    <submittedName>
        <fullName evidence="3">Uncharacterized protein</fullName>
    </submittedName>
</protein>
<name>A0AAN8GJ60_9TELE</name>
<feature type="region of interest" description="Disordered" evidence="2">
    <location>
        <begin position="281"/>
        <end position="314"/>
    </location>
</feature>
<accession>A0AAN8GJ60</accession>
<evidence type="ECO:0000313" key="4">
    <source>
        <dbReference type="Proteomes" id="UP001335648"/>
    </source>
</evidence>
<proteinExistence type="predicted"/>
<feature type="coiled-coil region" evidence="1">
    <location>
        <begin position="82"/>
        <end position="109"/>
    </location>
</feature>
<feature type="coiled-coil region" evidence="1">
    <location>
        <begin position="155"/>
        <end position="247"/>
    </location>
</feature>
<gene>
    <name evidence="3" type="ORF">CesoFtcFv8_021924</name>
</gene>
<comment type="caution">
    <text evidence="3">The sequence shown here is derived from an EMBL/GenBank/DDBJ whole genome shotgun (WGS) entry which is preliminary data.</text>
</comment>
<evidence type="ECO:0000256" key="2">
    <source>
        <dbReference type="SAM" id="MobiDB-lite"/>
    </source>
</evidence>
<reference evidence="3 4" key="1">
    <citation type="journal article" date="2023" name="Mol. Biol. Evol.">
        <title>Genomics of Secondarily Temperate Adaptation in the Only Non-Antarctic Icefish.</title>
        <authorList>
            <person name="Rivera-Colon A.G."/>
            <person name="Rayamajhi N."/>
            <person name="Minhas B.F."/>
            <person name="Madrigal G."/>
            <person name="Bilyk K.T."/>
            <person name="Yoon V."/>
            <person name="Hune M."/>
            <person name="Gregory S."/>
            <person name="Cheng C.H.C."/>
            <person name="Catchen J.M."/>
        </authorList>
    </citation>
    <scope>NUCLEOTIDE SEQUENCE [LARGE SCALE GENOMIC DNA]</scope>
    <source>
        <strain evidence="3">JC2023a</strain>
    </source>
</reference>
<dbReference type="AlphaFoldDB" id="A0AAN8GJ60"/>
<dbReference type="Proteomes" id="UP001335648">
    <property type="component" value="Unassembled WGS sequence"/>
</dbReference>
<sequence length="341" mass="40982">MDRRSYSNNRCDTRADDHENAVEESLNKIHWRNGKIYGLADFRNACDCEKMTFAHRMHKENDMGKSLEEDAWKKKFEREDLALKQSREKRELEEKFSKMEMKLKEMEKNDLAEKHLSSENVVKQLVDQLKQQEETFFKNKPQSLETEPTKLEIKLKRVMNKNIRLAKKNKSLETEVKVLKDDRQEQEERVNKDLADRHQSWETELMQEMMMKKTDLTRRNKTLETEVQEFKDQRREQKEKENLAQEQLSWEAKERMVEDEHQVLQDVFFKRVTEEKVIPLQKMQSRKPQKDRARGAKMEEAEASINATEETENMEVTENYGEGVWSWTHQKCDSDIEWEEA</sequence>
<keyword evidence="4" id="KW-1185">Reference proteome</keyword>
<organism evidence="3 4">
    <name type="scientific">Champsocephalus esox</name>
    <name type="common">pike icefish</name>
    <dbReference type="NCBI Taxonomy" id="159716"/>
    <lineage>
        <taxon>Eukaryota</taxon>
        <taxon>Metazoa</taxon>
        <taxon>Chordata</taxon>
        <taxon>Craniata</taxon>
        <taxon>Vertebrata</taxon>
        <taxon>Euteleostomi</taxon>
        <taxon>Actinopterygii</taxon>
        <taxon>Neopterygii</taxon>
        <taxon>Teleostei</taxon>
        <taxon>Neoteleostei</taxon>
        <taxon>Acanthomorphata</taxon>
        <taxon>Eupercaria</taxon>
        <taxon>Perciformes</taxon>
        <taxon>Notothenioidei</taxon>
        <taxon>Channichthyidae</taxon>
        <taxon>Champsocephalus</taxon>
    </lineage>
</organism>
<feature type="compositionally biased region" description="Basic and acidic residues" evidence="2">
    <location>
        <begin position="288"/>
        <end position="300"/>
    </location>
</feature>
<dbReference type="EMBL" id="JAULUE010002063">
    <property type="protein sequence ID" value="KAK5881074.1"/>
    <property type="molecule type" value="Genomic_DNA"/>
</dbReference>
<evidence type="ECO:0000256" key="1">
    <source>
        <dbReference type="SAM" id="Coils"/>
    </source>
</evidence>